<reference evidence="2" key="1">
    <citation type="submission" date="2020-08" db="EMBL/GenBank/DDBJ databases">
        <title>Paracoccus amoyensis sp. nov., isolated from the surface seawater at coast of Xiamen, Fujian.</title>
        <authorList>
            <person name="Lyu L."/>
        </authorList>
    </citation>
    <scope>NUCLEOTIDE SEQUENCE</scope>
    <source>
        <strain evidence="2">11-3</strain>
    </source>
</reference>
<dbReference type="AlphaFoldDB" id="A0A926G6Z6"/>
<accession>A0A926G6Z6</accession>
<dbReference type="Proteomes" id="UP000608594">
    <property type="component" value="Unassembled WGS sequence"/>
</dbReference>
<evidence type="ECO:0000313" key="2">
    <source>
        <dbReference type="EMBL" id="MBC9246973.1"/>
    </source>
</evidence>
<sequence>MPGHQAQAISFTLASGLIAALAGPELFKPTRDPGSAPPSGAYAAITGLGLLGMPPILSLRGMGRPKVAPAPIYALDQDTGDPRRSPRHSGCDGVTGAWCF</sequence>
<protein>
    <submittedName>
        <fullName evidence="2">Uncharacterized protein</fullName>
    </submittedName>
</protein>
<keyword evidence="1" id="KW-0812">Transmembrane</keyword>
<keyword evidence="3" id="KW-1185">Reference proteome</keyword>
<dbReference type="RefSeq" id="WP_187793484.1">
    <property type="nucleotide sequence ID" value="NZ_JACOQL010000003.1"/>
</dbReference>
<proteinExistence type="predicted"/>
<keyword evidence="1" id="KW-1133">Transmembrane helix</keyword>
<organism evidence="2 3">
    <name type="scientific">Paracoccus amoyensis</name>
    <dbReference type="NCBI Taxonomy" id="2760093"/>
    <lineage>
        <taxon>Bacteria</taxon>
        <taxon>Pseudomonadati</taxon>
        <taxon>Pseudomonadota</taxon>
        <taxon>Alphaproteobacteria</taxon>
        <taxon>Rhodobacterales</taxon>
        <taxon>Paracoccaceae</taxon>
        <taxon>Paracoccus</taxon>
    </lineage>
</organism>
<name>A0A926G6Z6_9RHOB</name>
<gene>
    <name evidence="2" type="ORF">H4P12_09640</name>
</gene>
<comment type="caution">
    <text evidence="2">The sequence shown here is derived from an EMBL/GenBank/DDBJ whole genome shotgun (WGS) entry which is preliminary data.</text>
</comment>
<feature type="transmembrane region" description="Helical" evidence="1">
    <location>
        <begin position="41"/>
        <end position="59"/>
    </location>
</feature>
<evidence type="ECO:0000256" key="1">
    <source>
        <dbReference type="SAM" id="Phobius"/>
    </source>
</evidence>
<dbReference type="EMBL" id="JACOQL010000003">
    <property type="protein sequence ID" value="MBC9246973.1"/>
    <property type="molecule type" value="Genomic_DNA"/>
</dbReference>
<keyword evidence="1" id="KW-0472">Membrane</keyword>
<evidence type="ECO:0000313" key="3">
    <source>
        <dbReference type="Proteomes" id="UP000608594"/>
    </source>
</evidence>